<dbReference type="EMBL" id="ASSZ01000033">
    <property type="protein sequence ID" value="EOS54304.1"/>
    <property type="molecule type" value="Genomic_DNA"/>
</dbReference>
<accession>R9L6A0</accession>
<dbReference type="HOGENOM" id="CLU_1298747_0_0_9"/>
<dbReference type="OrthoDB" id="2063435at2"/>
<dbReference type="AlphaFoldDB" id="R9L6A0"/>
<protein>
    <submittedName>
        <fullName evidence="1">Uncharacterized protein</fullName>
    </submittedName>
</protein>
<reference evidence="1 2" key="1">
    <citation type="submission" date="2013-04" db="EMBL/GenBank/DDBJ databases">
        <title>The Genome Sequence of Paenibacillus barengoltzii G22.</title>
        <authorList>
            <consortium name="The Broad Institute Genomics Platform"/>
            <consortium name="The Broad Institute Genome Sequencing Center for Infectious Disease"/>
            <person name="Earl A."/>
            <person name="Xavier R."/>
            <person name="Elson C."/>
            <person name="Duck W."/>
            <person name="Walker B."/>
            <person name="Young S."/>
            <person name="Zeng Q."/>
            <person name="Gargeya S."/>
            <person name="Fitzgerald M."/>
            <person name="Haas B."/>
            <person name="Abouelleil A."/>
            <person name="Allen A.W."/>
            <person name="Alvarado L."/>
            <person name="Arachchi H.M."/>
            <person name="Berlin A.M."/>
            <person name="Chapman S.B."/>
            <person name="Gainer-Dewar J."/>
            <person name="Goldberg J."/>
            <person name="Griggs A."/>
            <person name="Gujja S."/>
            <person name="Hansen M."/>
            <person name="Howarth C."/>
            <person name="Imamovic A."/>
            <person name="Ireland A."/>
            <person name="Larimer J."/>
            <person name="McCowan C."/>
            <person name="Murphy C."/>
            <person name="Pearson M."/>
            <person name="Poon T.W."/>
            <person name="Priest M."/>
            <person name="Roberts A."/>
            <person name="Saif S."/>
            <person name="Shea T."/>
            <person name="Sisk P."/>
            <person name="Sykes S."/>
            <person name="Wortman J."/>
            <person name="Nusbaum C."/>
            <person name="Birren B."/>
        </authorList>
    </citation>
    <scope>NUCLEOTIDE SEQUENCE [LARGE SCALE GENOMIC DNA]</scope>
    <source>
        <strain evidence="1 2">G22</strain>
    </source>
</reference>
<name>R9L6A0_9BACL</name>
<dbReference type="RefSeq" id="WP_016313950.1">
    <property type="nucleotide sequence ID" value="NZ_KE159654.1"/>
</dbReference>
<dbReference type="Proteomes" id="UP000019598">
    <property type="component" value="Unassembled WGS sequence"/>
</dbReference>
<evidence type="ECO:0000313" key="1">
    <source>
        <dbReference type="EMBL" id="EOS54304.1"/>
    </source>
</evidence>
<comment type="caution">
    <text evidence="1">The sequence shown here is derived from an EMBL/GenBank/DDBJ whole genome shotgun (WGS) entry which is preliminary data.</text>
</comment>
<proteinExistence type="predicted"/>
<organism evidence="1 2">
    <name type="scientific">Paenibacillus barengoltzii G22</name>
    <dbReference type="NCBI Taxonomy" id="1235795"/>
    <lineage>
        <taxon>Bacteria</taxon>
        <taxon>Bacillati</taxon>
        <taxon>Bacillota</taxon>
        <taxon>Bacilli</taxon>
        <taxon>Bacillales</taxon>
        <taxon>Paenibacillaceae</taxon>
        <taxon>Paenibacillus</taxon>
    </lineage>
</organism>
<dbReference type="GeneID" id="43347409"/>
<sequence>MIDKYLISTCLFIIDEFNERFESKTLDELKLFADINFCEADLVVRLGYPFRQMASFNMQGTARDIVVPKKDFIIEVKYLRNFLSNSNIKKRANKIVWEEAFQKDYDWLINEIISGHKGKRAFVIGWFNAVERFSQLMQLGEGQGQYPKINQERLRLFPFLTHKADSDRTKDIFYKYEQAFIEKPISIRGYQEEVTCIFLGKPDDKFHFALYY</sequence>
<evidence type="ECO:0000313" key="2">
    <source>
        <dbReference type="Proteomes" id="UP000019598"/>
    </source>
</evidence>
<gene>
    <name evidence="1" type="ORF">C812_03544</name>
</gene>